<dbReference type="GO" id="GO:0004660">
    <property type="term" value="F:protein farnesyltransferase activity"/>
    <property type="evidence" value="ECO:0007669"/>
    <property type="project" value="UniProtKB-EC"/>
</dbReference>
<comment type="cofactor">
    <cofactor evidence="1">
        <name>Mg(2+)</name>
        <dbReference type="ChEBI" id="CHEBI:18420"/>
    </cofactor>
</comment>
<evidence type="ECO:0000256" key="9">
    <source>
        <dbReference type="ARBA" id="ARBA00040965"/>
    </source>
</evidence>
<dbReference type="GO" id="GO:0004662">
    <property type="term" value="F:CAAX-protein geranylgeranyltransferase activity"/>
    <property type="evidence" value="ECO:0007669"/>
    <property type="project" value="UniProtKB-EC"/>
</dbReference>
<dbReference type="PROSITE" id="PS51147">
    <property type="entry name" value="PFTA"/>
    <property type="match status" value="5"/>
</dbReference>
<dbReference type="eggNOG" id="KOG0530">
    <property type="taxonomic scope" value="Eukaryota"/>
</dbReference>
<keyword evidence="7" id="KW-0677">Repeat</keyword>
<proteinExistence type="inferred from homology"/>
<dbReference type="HOGENOM" id="CLU_026582_1_1_1"/>
<dbReference type="PANTHER" id="PTHR11129">
    <property type="entry name" value="PROTEIN FARNESYLTRANSFERASE ALPHA SUBUNIT/RAB GERANYLGERANYL TRANSFERASE ALPHA SUBUNIT"/>
    <property type="match status" value="1"/>
</dbReference>
<keyword evidence="8" id="KW-0460">Magnesium</keyword>
<dbReference type="GeneID" id="19895751"/>
<dbReference type="STRING" id="1069680.M7NRI0"/>
<keyword evidence="5" id="KW-0637">Prenyltransferase</keyword>
<accession>M7NRI0</accession>
<evidence type="ECO:0000256" key="5">
    <source>
        <dbReference type="ARBA" id="ARBA00022602"/>
    </source>
</evidence>
<dbReference type="RefSeq" id="XP_007874038.1">
    <property type="nucleotide sequence ID" value="XM_007875847.1"/>
</dbReference>
<name>M7NRI0_PNEMU</name>
<gene>
    <name evidence="14" type="ORF">PNEG_02057</name>
</gene>
<dbReference type="EMBL" id="AFWA02000009">
    <property type="protein sequence ID" value="EMR09877.1"/>
    <property type="molecule type" value="Genomic_DNA"/>
</dbReference>
<dbReference type="GO" id="GO:0007323">
    <property type="term" value="P:peptide pheromone maturation"/>
    <property type="evidence" value="ECO:0007669"/>
    <property type="project" value="EnsemblFungi"/>
</dbReference>
<dbReference type="PANTHER" id="PTHR11129:SF1">
    <property type="entry name" value="PROTEIN FARNESYLTRANSFERASE_GERANYLGERANYLTRANSFERASE TYPE-1 SUBUNIT ALPHA"/>
    <property type="match status" value="1"/>
</dbReference>
<dbReference type="OMA" id="HRHTIID"/>
<dbReference type="GO" id="GO:0005965">
    <property type="term" value="C:protein farnesyltransferase complex"/>
    <property type="evidence" value="ECO:0007669"/>
    <property type="project" value="EnsemblFungi"/>
</dbReference>
<dbReference type="GO" id="GO:0005953">
    <property type="term" value="C:CAAX-protein geranylgeranyltransferase complex"/>
    <property type="evidence" value="ECO:0007669"/>
    <property type="project" value="EnsemblFungi"/>
</dbReference>
<keyword evidence="6" id="KW-0808">Transferase</keyword>
<evidence type="ECO:0000256" key="6">
    <source>
        <dbReference type="ARBA" id="ARBA00022679"/>
    </source>
</evidence>
<evidence type="ECO:0000256" key="12">
    <source>
        <dbReference type="ARBA" id="ARBA00043086"/>
    </source>
</evidence>
<evidence type="ECO:0000256" key="7">
    <source>
        <dbReference type="ARBA" id="ARBA00022737"/>
    </source>
</evidence>
<comment type="caution">
    <text evidence="14">The sequence shown here is derived from an EMBL/GenBank/DDBJ whole genome shotgun (WGS) entry which is preliminary data.</text>
</comment>
<evidence type="ECO:0000256" key="2">
    <source>
        <dbReference type="ARBA" id="ARBA00006734"/>
    </source>
</evidence>
<dbReference type="InterPro" id="IPR002088">
    <property type="entry name" value="Prenyl_trans_a"/>
</dbReference>
<reference evidence="15" key="1">
    <citation type="journal article" date="2016" name="Nat. Commun.">
        <title>Genome analysis of three Pneumocystis species reveals adaptation mechanisms to life exclusively in mammalian hosts.</title>
        <authorList>
            <person name="Ma L."/>
            <person name="Chen Z."/>
            <person name="Huang D.W."/>
            <person name="Kutty G."/>
            <person name="Ishihara M."/>
            <person name="Wang H."/>
            <person name="Abouelleil A."/>
            <person name="Bishop L."/>
            <person name="Davey E."/>
            <person name="Deng R."/>
            <person name="Deng X."/>
            <person name="Fan L."/>
            <person name="Fantoni G."/>
            <person name="Fitzgerald M."/>
            <person name="Gogineni E."/>
            <person name="Goldberg J.M."/>
            <person name="Handley G."/>
            <person name="Hu X."/>
            <person name="Huber C."/>
            <person name="Jiao X."/>
            <person name="Jones K."/>
            <person name="Levin J.Z."/>
            <person name="Liu Y."/>
            <person name="Macdonald P."/>
            <person name="Melnikov A."/>
            <person name="Raley C."/>
            <person name="Sassi M."/>
            <person name="Sherman B.T."/>
            <person name="Song X."/>
            <person name="Sykes S."/>
            <person name="Tran B."/>
            <person name="Walsh L."/>
            <person name="Xia Y."/>
            <person name="Yang J."/>
            <person name="Young S."/>
            <person name="Zeng Q."/>
            <person name="Zheng X."/>
            <person name="Stephens R."/>
            <person name="Nusbaum C."/>
            <person name="Birren B.W."/>
            <person name="Azadi P."/>
            <person name="Lempicki R.A."/>
            <person name="Cuomo C.A."/>
            <person name="Kovacs J.A."/>
        </authorList>
    </citation>
    <scope>NUCLEOTIDE SEQUENCE [LARGE SCALE GENOMIC DNA]</scope>
    <source>
        <strain evidence="15">B123</strain>
    </source>
</reference>
<evidence type="ECO:0000256" key="4">
    <source>
        <dbReference type="ARBA" id="ARBA00012702"/>
    </source>
</evidence>
<evidence type="ECO:0000256" key="10">
    <source>
        <dbReference type="ARBA" id="ARBA00041392"/>
    </source>
</evidence>
<comment type="similarity">
    <text evidence="2">Belongs to the protein prenyltransferase subunit alpha family.</text>
</comment>
<dbReference type="Pfam" id="PF01239">
    <property type="entry name" value="PPTA"/>
    <property type="match status" value="4"/>
</dbReference>
<dbReference type="VEuPathDB" id="FungiDB:PNEG_02057"/>
<dbReference type="Proteomes" id="UP000011958">
    <property type="component" value="Unassembled WGS sequence"/>
</dbReference>
<evidence type="ECO:0000256" key="11">
    <source>
        <dbReference type="ARBA" id="ARBA00042436"/>
    </source>
</evidence>
<evidence type="ECO:0000256" key="13">
    <source>
        <dbReference type="ARBA" id="ARBA00043219"/>
    </source>
</evidence>
<dbReference type="EC" id="2.5.1.59" evidence="3"/>
<organism evidence="14 15">
    <name type="scientific">Pneumocystis murina (strain B123)</name>
    <name type="common">Mouse pneumocystis pneumonia agent</name>
    <name type="synonym">Pneumocystis carinii f. sp. muris</name>
    <dbReference type="NCBI Taxonomy" id="1069680"/>
    <lineage>
        <taxon>Eukaryota</taxon>
        <taxon>Fungi</taxon>
        <taxon>Dikarya</taxon>
        <taxon>Ascomycota</taxon>
        <taxon>Taphrinomycotina</taxon>
        <taxon>Pneumocystomycetes</taxon>
        <taxon>Pneumocystaceae</taxon>
        <taxon>Pneumocystis</taxon>
    </lineage>
</organism>
<dbReference type="AlphaFoldDB" id="M7NRI0"/>
<dbReference type="EC" id="2.5.1.58" evidence="4"/>
<dbReference type="Gene3D" id="1.25.40.120">
    <property type="entry name" value="Protein prenylyltransferase"/>
    <property type="match status" value="1"/>
</dbReference>
<evidence type="ECO:0000313" key="15">
    <source>
        <dbReference type="Proteomes" id="UP000011958"/>
    </source>
</evidence>
<keyword evidence="15" id="KW-1185">Reference proteome</keyword>
<evidence type="ECO:0000313" key="14">
    <source>
        <dbReference type="EMBL" id="EMR09877.1"/>
    </source>
</evidence>
<sequence>MDASNSWKLELHEILDFDNEGALEPVFQDEGVDPIAPIAYPPYYSEAMAYLKAVMIKEEMSERAMRLTAYIINMNPAHYTIWLAYRMKVLINLKKDLLQELLWVEQLSKLHPKSYQLWHYRQFLMDMYGDPSMELNFLAEVLQKDSKNYHAWSYRQWLTERFNLWDVELPYIDLFLKQDIRNNSAWNYRFYIVFRDHHYVSDDTMKKEIEYCKDAIAFSPQNSSPWLYLRGILEKYNQNFSFLEPFCLQYASLNPNENQQMSSEALEFLADIYSLNDTSIKDAKKALQLLIDKYDTIRKKYWEYKILLLDRKDDNI</sequence>
<dbReference type="OrthoDB" id="272289at2759"/>
<evidence type="ECO:0000256" key="3">
    <source>
        <dbReference type="ARBA" id="ARBA00012700"/>
    </source>
</evidence>
<evidence type="ECO:0000256" key="1">
    <source>
        <dbReference type="ARBA" id="ARBA00001946"/>
    </source>
</evidence>
<protein>
    <recommendedName>
        <fullName evidence="9">Protein farnesyltransferase/geranylgeranyltransferase type-1 subunit alpha</fullName>
        <ecNumber evidence="4">2.5.1.58</ecNumber>
        <ecNumber evidence="3">2.5.1.59</ecNumber>
    </recommendedName>
    <alternativeName>
        <fullName evidence="12">CAAX farnesyltransferase subunit alpha</fullName>
    </alternativeName>
    <alternativeName>
        <fullName evidence="11">FTase-alpha</fullName>
    </alternativeName>
    <alternativeName>
        <fullName evidence="10">Ras proteins prenyltransferase subunit alpha</fullName>
    </alternativeName>
    <alternativeName>
        <fullName evidence="13">Type I protein geranyl-geranyltransferase subunit alpha</fullName>
    </alternativeName>
</protein>
<evidence type="ECO:0000256" key="8">
    <source>
        <dbReference type="ARBA" id="ARBA00022842"/>
    </source>
</evidence>
<dbReference type="SUPFAM" id="SSF48439">
    <property type="entry name" value="Protein prenylyltransferase"/>
    <property type="match status" value="1"/>
</dbReference>